<evidence type="ECO:0000256" key="1">
    <source>
        <dbReference type="SAM" id="MobiDB-lite"/>
    </source>
</evidence>
<sequence>MNDTLTDTEEEGESEEDRKVVEPLDELTVLLQRADRLHDCNSAEKKKACPLCWRGRKSMIRSGSTCGG</sequence>
<evidence type="ECO:0000313" key="3">
    <source>
        <dbReference type="Proteomes" id="UP000327468"/>
    </source>
</evidence>
<organism evidence="2 3">
    <name type="scientific">Pangasianodon hypophthalmus</name>
    <name type="common">Striped catfish</name>
    <name type="synonym">Helicophagus hypophthalmus</name>
    <dbReference type="NCBI Taxonomy" id="310915"/>
    <lineage>
        <taxon>Eukaryota</taxon>
        <taxon>Metazoa</taxon>
        <taxon>Chordata</taxon>
        <taxon>Craniata</taxon>
        <taxon>Vertebrata</taxon>
        <taxon>Euteleostomi</taxon>
        <taxon>Actinopterygii</taxon>
        <taxon>Neopterygii</taxon>
        <taxon>Teleostei</taxon>
        <taxon>Ostariophysi</taxon>
        <taxon>Siluriformes</taxon>
        <taxon>Pangasiidae</taxon>
        <taxon>Pangasianodon</taxon>
    </lineage>
</organism>
<dbReference type="Proteomes" id="UP000327468">
    <property type="component" value="Chromosome 3"/>
</dbReference>
<dbReference type="EMBL" id="VFJC01000004">
    <property type="protein sequence ID" value="KAB5581541.1"/>
    <property type="molecule type" value="Genomic_DNA"/>
</dbReference>
<reference evidence="2 3" key="1">
    <citation type="submission" date="2019-06" db="EMBL/GenBank/DDBJ databases">
        <title>A chromosome-scale genome assembly of the striped catfish, Pangasianodon hypophthalmus.</title>
        <authorList>
            <person name="Wen M."/>
            <person name="Zahm M."/>
            <person name="Roques C."/>
            <person name="Cabau C."/>
            <person name="Klopp C."/>
            <person name="Donnadieu C."/>
            <person name="Jouanno E."/>
            <person name="Avarre J.-C."/>
            <person name="Campet M."/>
            <person name="Ha T.T.T."/>
            <person name="Dugue R."/>
            <person name="Lampietro C."/>
            <person name="Louis A."/>
            <person name="Herpin A."/>
            <person name="Echchiki A."/>
            <person name="Berthelot C."/>
            <person name="Parey E."/>
            <person name="Roest-Crollius H."/>
            <person name="Braasch I."/>
            <person name="Postlethwait J."/>
            <person name="Bobe J."/>
            <person name="Montfort J."/>
            <person name="Bouchez O."/>
            <person name="Begum T."/>
            <person name="Schartl M."/>
            <person name="Guiguen Y."/>
        </authorList>
    </citation>
    <scope>NUCLEOTIDE SEQUENCE [LARGE SCALE GENOMIC DNA]</scope>
    <source>
        <strain evidence="2 3">Indonesia</strain>
        <tissue evidence="2">Blood</tissue>
    </source>
</reference>
<keyword evidence="3" id="KW-1185">Reference proteome</keyword>
<name>A0A5N5PRK7_PANHP</name>
<protein>
    <submittedName>
        <fullName evidence="2">Uncharacterized protein</fullName>
    </submittedName>
</protein>
<gene>
    <name evidence="2" type="ORF">PHYPO_G00176890</name>
</gene>
<proteinExistence type="predicted"/>
<feature type="compositionally biased region" description="Acidic residues" evidence="1">
    <location>
        <begin position="1"/>
        <end position="15"/>
    </location>
</feature>
<feature type="region of interest" description="Disordered" evidence="1">
    <location>
        <begin position="1"/>
        <end position="20"/>
    </location>
</feature>
<comment type="caution">
    <text evidence="2">The sequence shown here is derived from an EMBL/GenBank/DDBJ whole genome shotgun (WGS) entry which is preliminary data.</text>
</comment>
<dbReference type="AlphaFoldDB" id="A0A5N5PRK7"/>
<accession>A0A5N5PRK7</accession>
<evidence type="ECO:0000313" key="2">
    <source>
        <dbReference type="EMBL" id="KAB5581541.1"/>
    </source>
</evidence>